<dbReference type="AlphaFoldDB" id="A0A7S9LM47"/>
<dbReference type="Proteomes" id="UP000594430">
    <property type="component" value="Plasmid pVIM-24-ZDHY414"/>
</dbReference>
<reference evidence="1 2" key="1">
    <citation type="submission" date="2020-11" db="EMBL/GenBank/DDBJ databases">
        <title>Pseudomonas fulva producing VIM-24.</title>
        <authorList>
            <person name="Liu S."/>
        </authorList>
    </citation>
    <scope>NUCLEOTIDE SEQUENCE [LARGE SCALE GENOMIC DNA]</scope>
    <source>
        <strain evidence="1 2">ZDHY414</strain>
        <plasmid evidence="1 2">pVIM-24-ZDHY414</plasmid>
    </source>
</reference>
<organism evidence="1 2">
    <name type="scientific">Pseudomonas fulva</name>
    <dbReference type="NCBI Taxonomy" id="47880"/>
    <lineage>
        <taxon>Bacteria</taxon>
        <taxon>Pseudomonadati</taxon>
        <taxon>Pseudomonadota</taxon>
        <taxon>Gammaproteobacteria</taxon>
        <taxon>Pseudomonadales</taxon>
        <taxon>Pseudomonadaceae</taxon>
        <taxon>Pseudomonas</taxon>
    </lineage>
</organism>
<gene>
    <name evidence="1" type="ORF">IZU98_25415</name>
</gene>
<dbReference type="EMBL" id="CP064948">
    <property type="protein sequence ID" value="QPH51616.1"/>
    <property type="molecule type" value="Genomic_DNA"/>
</dbReference>
<accession>A0A7S9LM47</accession>
<name>A0A7S9LM47_9PSED</name>
<evidence type="ECO:0000313" key="2">
    <source>
        <dbReference type="Proteomes" id="UP000594430"/>
    </source>
</evidence>
<proteinExistence type="predicted"/>
<evidence type="ECO:0000313" key="1">
    <source>
        <dbReference type="EMBL" id="QPH51616.1"/>
    </source>
</evidence>
<dbReference type="RefSeq" id="WP_196110758.1">
    <property type="nucleotide sequence ID" value="NZ_CP064945.1"/>
</dbReference>
<geneLocation type="plasmid" evidence="1 2">
    <name>pVIM-24-ZDHY414</name>
</geneLocation>
<protein>
    <submittedName>
        <fullName evidence="1">Uncharacterized protein</fullName>
    </submittedName>
</protein>
<keyword evidence="1" id="KW-0614">Plasmid</keyword>
<sequence length="132" mass="13962">MSIEGFVDKRMTGLRRMVVGGAVAVSLVVGGAMVFSPKERALELGKLRPKAFPEACIDGVAYLTSMGIPSTASVGQDGLAKPCQGEGLGLAQFDRRFTRSCAGGVEVVKMYAHKTASVFVRYDATTRLPMGC</sequence>